<dbReference type="Pfam" id="PF00400">
    <property type="entry name" value="WD40"/>
    <property type="match status" value="1"/>
</dbReference>
<accession>T1HXP6</accession>
<dbReference type="EMBL" id="ACPB03021029">
    <property type="status" value="NOT_ANNOTATED_CDS"/>
    <property type="molecule type" value="Genomic_DNA"/>
</dbReference>
<dbReference type="EMBL" id="ACPB03021030">
    <property type="status" value="NOT_ANNOTATED_CDS"/>
    <property type="molecule type" value="Genomic_DNA"/>
</dbReference>
<dbReference type="InterPro" id="IPR020472">
    <property type="entry name" value="WD40_PAC1"/>
</dbReference>
<dbReference type="PROSITE" id="PS00678">
    <property type="entry name" value="WD_REPEATS_1"/>
    <property type="match status" value="2"/>
</dbReference>
<dbReference type="InterPro" id="IPR050505">
    <property type="entry name" value="WDR55/POC1"/>
</dbReference>
<dbReference type="InterPro" id="IPR036322">
    <property type="entry name" value="WD40_repeat_dom_sf"/>
</dbReference>
<dbReference type="EMBL" id="ACPB03021026">
    <property type="status" value="NOT_ANNOTATED_CDS"/>
    <property type="molecule type" value="Genomic_DNA"/>
</dbReference>
<comment type="similarity">
    <text evidence="3">Belongs to the WD repeat POC1 family.</text>
</comment>
<reference evidence="5" key="1">
    <citation type="submission" date="2015-05" db="UniProtKB">
        <authorList>
            <consortium name="EnsemblMetazoa"/>
        </authorList>
    </citation>
    <scope>IDENTIFICATION</scope>
</reference>
<dbReference type="EnsemblMetazoa" id="RPRC008816-RA">
    <property type="protein sequence ID" value="RPRC008816-PA"/>
    <property type="gene ID" value="RPRC008816"/>
</dbReference>
<evidence type="ECO:0000313" key="5">
    <source>
        <dbReference type="EnsemblMetazoa" id="RPRC008816-PA"/>
    </source>
</evidence>
<dbReference type="PANTHER" id="PTHR44019:SF8">
    <property type="entry name" value="POC1 CENTRIOLAR PROTEIN HOMOLOG"/>
    <property type="match status" value="1"/>
</dbReference>
<protein>
    <recommendedName>
        <fullName evidence="4">Vps41 beta-propeller domain-containing protein</fullName>
    </recommendedName>
</protein>
<dbReference type="SMART" id="SM00320">
    <property type="entry name" value="WD40"/>
    <property type="match status" value="3"/>
</dbReference>
<dbReference type="InterPro" id="IPR019775">
    <property type="entry name" value="WD40_repeat_CS"/>
</dbReference>
<name>T1HXP6_RHOPR</name>
<proteinExistence type="inferred from homology"/>
<dbReference type="Proteomes" id="UP000015103">
    <property type="component" value="Unassembled WGS sequence"/>
</dbReference>
<keyword evidence="1" id="KW-0853">WD repeat</keyword>
<dbReference type="InParanoid" id="T1HXP6"/>
<evidence type="ECO:0000256" key="3">
    <source>
        <dbReference type="ARBA" id="ARBA00037984"/>
    </source>
</evidence>
<dbReference type="OMA" id="PYMFTAR"/>
<keyword evidence="2" id="KW-0677">Repeat</keyword>
<organism evidence="5 6">
    <name type="scientific">Rhodnius prolixus</name>
    <name type="common">Triatomid bug</name>
    <dbReference type="NCBI Taxonomy" id="13249"/>
    <lineage>
        <taxon>Eukaryota</taxon>
        <taxon>Metazoa</taxon>
        <taxon>Ecdysozoa</taxon>
        <taxon>Arthropoda</taxon>
        <taxon>Hexapoda</taxon>
        <taxon>Insecta</taxon>
        <taxon>Pterygota</taxon>
        <taxon>Neoptera</taxon>
        <taxon>Paraneoptera</taxon>
        <taxon>Hemiptera</taxon>
        <taxon>Heteroptera</taxon>
        <taxon>Panheteroptera</taxon>
        <taxon>Cimicomorpha</taxon>
        <taxon>Reduviidae</taxon>
        <taxon>Triatominae</taxon>
        <taxon>Rhodnius</taxon>
    </lineage>
</organism>
<dbReference type="Gene3D" id="2.130.10.10">
    <property type="entry name" value="YVTN repeat-like/Quinoprotein amine dehydrogenase"/>
    <property type="match status" value="2"/>
</dbReference>
<dbReference type="SUPFAM" id="SSF50978">
    <property type="entry name" value="WD40 repeat-like"/>
    <property type="match status" value="1"/>
</dbReference>
<dbReference type="PROSITE" id="PS50294">
    <property type="entry name" value="WD_REPEATS_REGION"/>
    <property type="match status" value="2"/>
</dbReference>
<dbReference type="PANTHER" id="PTHR44019">
    <property type="entry name" value="WD REPEAT-CONTAINING PROTEIN 55"/>
    <property type="match status" value="1"/>
</dbReference>
<dbReference type="InterPro" id="IPR001680">
    <property type="entry name" value="WD40_rpt"/>
</dbReference>
<dbReference type="eggNOG" id="ENOG502R4WU">
    <property type="taxonomic scope" value="Eukaryota"/>
</dbReference>
<evidence type="ECO:0000259" key="4">
    <source>
        <dbReference type="Pfam" id="PF23411"/>
    </source>
</evidence>
<dbReference type="EMBL" id="ACPB03021027">
    <property type="status" value="NOT_ANNOTATED_CDS"/>
    <property type="molecule type" value="Genomic_DNA"/>
</dbReference>
<evidence type="ECO:0000256" key="2">
    <source>
        <dbReference type="ARBA" id="ARBA00022737"/>
    </source>
</evidence>
<dbReference type="PRINTS" id="PR00320">
    <property type="entry name" value="GPROTEINBRPT"/>
</dbReference>
<dbReference type="InterPro" id="IPR057780">
    <property type="entry name" value="Beta-prop_Vps41"/>
</dbReference>
<evidence type="ECO:0000313" key="6">
    <source>
        <dbReference type="Proteomes" id="UP000015103"/>
    </source>
</evidence>
<feature type="domain" description="Vps41 beta-propeller" evidence="4">
    <location>
        <begin position="24"/>
        <end position="168"/>
    </location>
</feature>
<dbReference type="PROSITE" id="PS50082">
    <property type="entry name" value="WD_REPEATS_2"/>
    <property type="match status" value="3"/>
</dbReference>
<dbReference type="Pfam" id="PF23411">
    <property type="entry name" value="Beta-prop_Vps41"/>
    <property type="match status" value="1"/>
</dbReference>
<sequence>MPPRRDPLDGTLKVTAVAPENDRHKNDVVTLLFHEDKLISGADDGQIKIWTPDLQLIAQIDAHPVNVYSVAVVGDSLYSCSNDGTVKIWNMGTWDFKATLLENQESEVIKVYADSGRLYAGNDKGEIFVFENDVLLAQYYLNEDIMDFLVIGPLVFNARNADVSVTEMMPAPRFSYMSRGAMIGRFPVRMVGEKVCFLSRCARWVYVHANNKEEKFKRIVEIKAHDMTITSIAQLPGREHIMITGGYDRVIKAWDINTKKNIGKIDIGVCISEIHPGLHNQFYVSSSDGFLVRLDANIP</sequence>
<dbReference type="EMBL" id="ACPB03021028">
    <property type="status" value="NOT_ANNOTATED_CDS"/>
    <property type="molecule type" value="Genomic_DNA"/>
</dbReference>
<dbReference type="VEuPathDB" id="VectorBase:RPRC008816"/>
<dbReference type="AlphaFoldDB" id="T1HXP6"/>
<dbReference type="HOGENOM" id="CLU_077785_0_0_1"/>
<evidence type="ECO:0000256" key="1">
    <source>
        <dbReference type="ARBA" id="ARBA00022574"/>
    </source>
</evidence>
<keyword evidence="6" id="KW-1185">Reference proteome</keyword>
<dbReference type="InterPro" id="IPR015943">
    <property type="entry name" value="WD40/YVTN_repeat-like_dom_sf"/>
</dbReference>